<dbReference type="GO" id="GO:0003824">
    <property type="term" value="F:catalytic activity"/>
    <property type="evidence" value="ECO:0007669"/>
    <property type="project" value="InterPro"/>
</dbReference>
<proteinExistence type="predicted"/>
<evidence type="ECO:0000256" key="4">
    <source>
        <dbReference type="ARBA" id="ARBA00023004"/>
    </source>
</evidence>
<dbReference type="InterPro" id="IPR023404">
    <property type="entry name" value="rSAM_horseshoe"/>
</dbReference>
<dbReference type="Gene3D" id="3.80.30.20">
    <property type="entry name" value="tm_1862 like domain"/>
    <property type="match status" value="1"/>
</dbReference>
<organism evidence="8">
    <name type="scientific">Kosmotoga arenicorallina</name>
    <dbReference type="NCBI Taxonomy" id="688066"/>
    <lineage>
        <taxon>Bacteria</taxon>
        <taxon>Thermotogati</taxon>
        <taxon>Thermotogota</taxon>
        <taxon>Thermotogae</taxon>
        <taxon>Kosmotogales</taxon>
        <taxon>Kosmotogaceae</taxon>
        <taxon>Kosmotoga</taxon>
    </lineage>
</organism>
<dbReference type="InterPro" id="IPR036724">
    <property type="entry name" value="Cobalamin-bd_sf"/>
</dbReference>
<dbReference type="InterPro" id="IPR006158">
    <property type="entry name" value="Cobalamin-bd"/>
</dbReference>
<protein>
    <submittedName>
        <fullName evidence="8">Radical SAM protein</fullName>
    </submittedName>
</protein>
<dbReference type="GO" id="GO:0031419">
    <property type="term" value="F:cobalamin binding"/>
    <property type="evidence" value="ECO:0007669"/>
    <property type="project" value="InterPro"/>
</dbReference>
<evidence type="ECO:0000259" key="7">
    <source>
        <dbReference type="PROSITE" id="PS51918"/>
    </source>
</evidence>
<dbReference type="InterPro" id="IPR051198">
    <property type="entry name" value="BchE-like"/>
</dbReference>
<dbReference type="SUPFAM" id="SSF52242">
    <property type="entry name" value="Cobalamin (vitamin B12)-binding domain"/>
    <property type="match status" value="1"/>
</dbReference>
<dbReference type="EMBL" id="DRTH01000185">
    <property type="protein sequence ID" value="HHF08739.1"/>
    <property type="molecule type" value="Genomic_DNA"/>
</dbReference>
<dbReference type="PROSITE" id="PS51918">
    <property type="entry name" value="RADICAL_SAM"/>
    <property type="match status" value="1"/>
</dbReference>
<dbReference type="InterPro" id="IPR006638">
    <property type="entry name" value="Elp3/MiaA/NifB-like_rSAM"/>
</dbReference>
<dbReference type="SFLD" id="SFLDG01082">
    <property type="entry name" value="B12-binding_domain_containing"/>
    <property type="match status" value="1"/>
</dbReference>
<dbReference type="PANTHER" id="PTHR43409">
    <property type="entry name" value="ANAEROBIC MAGNESIUM-PROTOPORPHYRIN IX MONOMETHYL ESTER CYCLASE-RELATED"/>
    <property type="match status" value="1"/>
</dbReference>
<keyword evidence="5" id="KW-0411">Iron-sulfur</keyword>
<evidence type="ECO:0000256" key="3">
    <source>
        <dbReference type="ARBA" id="ARBA00022723"/>
    </source>
</evidence>
<name>A0A7C5DX98_9BACT</name>
<dbReference type="SUPFAM" id="SSF102114">
    <property type="entry name" value="Radical SAM enzymes"/>
    <property type="match status" value="1"/>
</dbReference>
<sequence length="456" mass="52162">MKKILLINPWIEDVAAYDFWLKPLGLLYISSILKDAGIETALIDLLDRYDPELEAFMGKEAEDKYYGTGKFYNEAIEKPRCLEHIPRKFKRYGFPEELFRRKLRRYRGVDAVFITSMMTYWHYGVSDTIRVIKEELPDKPVVLGGVYASILPDHAIAFSGADFVAPGTGISPVNSALEFLGIKASLKENFLEELDPDYSHYDKLSYAVLITSTGCPFHCNYCMSWKLWKSFSRRSPKKVAAFIENLYYKRGVKDIVFFDDAILVGSDFKELLKLLEAKELKIRYHLPNGLHARLIDTETAQLMKKVNFKTIKLGYETSNAALQEKTGGKVFDSDLVRAVSFLKSAGFSGNEISAYIIANLPGQSVEDVERAIDKCDELGILPVINEFTPIPGTPQWVELVSKKKLPEDIDPLLLDNSLLPHWWDKGITETSLRLLKEKAWKVRKRIENENCLSRFW</sequence>
<dbReference type="Pfam" id="PF04055">
    <property type="entry name" value="Radical_SAM"/>
    <property type="match status" value="1"/>
</dbReference>
<evidence type="ECO:0000256" key="2">
    <source>
        <dbReference type="ARBA" id="ARBA00022691"/>
    </source>
</evidence>
<dbReference type="GO" id="GO:0051539">
    <property type="term" value="F:4 iron, 4 sulfur cluster binding"/>
    <property type="evidence" value="ECO:0007669"/>
    <property type="project" value="UniProtKB-KW"/>
</dbReference>
<dbReference type="SMART" id="SM00729">
    <property type="entry name" value="Elp3"/>
    <property type="match status" value="1"/>
</dbReference>
<keyword evidence="4" id="KW-0408">Iron</keyword>
<dbReference type="SFLD" id="SFLDS00029">
    <property type="entry name" value="Radical_SAM"/>
    <property type="match status" value="1"/>
</dbReference>
<dbReference type="InterPro" id="IPR007197">
    <property type="entry name" value="rSAM"/>
</dbReference>
<dbReference type="Gene3D" id="3.40.50.280">
    <property type="entry name" value="Cobalamin-binding domain"/>
    <property type="match status" value="1"/>
</dbReference>
<feature type="domain" description="B12-binding" evidence="6">
    <location>
        <begin position="8"/>
        <end position="187"/>
    </location>
</feature>
<evidence type="ECO:0000313" key="8">
    <source>
        <dbReference type="EMBL" id="HHF08739.1"/>
    </source>
</evidence>
<keyword evidence="3" id="KW-0479">Metal-binding</keyword>
<dbReference type="AlphaFoldDB" id="A0A7C5DX98"/>
<accession>A0A7C5DX98</accession>
<evidence type="ECO:0000256" key="5">
    <source>
        <dbReference type="ARBA" id="ARBA00023014"/>
    </source>
</evidence>
<keyword evidence="2" id="KW-0949">S-adenosyl-L-methionine</keyword>
<feature type="domain" description="Radical SAM core" evidence="7">
    <location>
        <begin position="201"/>
        <end position="424"/>
    </location>
</feature>
<dbReference type="GO" id="GO:0005829">
    <property type="term" value="C:cytosol"/>
    <property type="evidence" value="ECO:0007669"/>
    <property type="project" value="TreeGrafter"/>
</dbReference>
<reference evidence="8" key="1">
    <citation type="journal article" date="2020" name="mSystems">
        <title>Genome- and Community-Level Interaction Insights into Carbon Utilization and Element Cycling Functions of Hydrothermarchaeota in Hydrothermal Sediment.</title>
        <authorList>
            <person name="Zhou Z."/>
            <person name="Liu Y."/>
            <person name="Xu W."/>
            <person name="Pan J."/>
            <person name="Luo Z.H."/>
            <person name="Li M."/>
        </authorList>
    </citation>
    <scope>NUCLEOTIDE SEQUENCE [LARGE SCALE GENOMIC DNA]</scope>
    <source>
        <strain evidence="8">HyVt-80</strain>
    </source>
</reference>
<dbReference type="SFLD" id="SFLDG01123">
    <property type="entry name" value="methyltransferase_(Class_B)"/>
    <property type="match status" value="1"/>
</dbReference>
<dbReference type="InterPro" id="IPR058240">
    <property type="entry name" value="rSAM_sf"/>
</dbReference>
<dbReference type="InterPro" id="IPR034466">
    <property type="entry name" value="Methyltransferase_Class_B"/>
</dbReference>
<comment type="cofactor">
    <cofactor evidence="1">
        <name>[4Fe-4S] cluster</name>
        <dbReference type="ChEBI" id="CHEBI:49883"/>
    </cofactor>
</comment>
<evidence type="ECO:0000256" key="1">
    <source>
        <dbReference type="ARBA" id="ARBA00001966"/>
    </source>
</evidence>
<dbReference type="PROSITE" id="PS51332">
    <property type="entry name" value="B12_BINDING"/>
    <property type="match status" value="1"/>
</dbReference>
<dbReference type="PANTHER" id="PTHR43409:SF15">
    <property type="entry name" value="PUTATIVE-RELATED"/>
    <property type="match status" value="1"/>
</dbReference>
<dbReference type="Proteomes" id="UP000886129">
    <property type="component" value="Unassembled WGS sequence"/>
</dbReference>
<gene>
    <name evidence="8" type="ORF">ENL26_03070</name>
</gene>
<dbReference type="GO" id="GO:0046872">
    <property type="term" value="F:metal ion binding"/>
    <property type="evidence" value="ECO:0007669"/>
    <property type="project" value="UniProtKB-KW"/>
</dbReference>
<comment type="caution">
    <text evidence="8">The sequence shown here is derived from an EMBL/GenBank/DDBJ whole genome shotgun (WGS) entry which is preliminary data.</text>
</comment>
<evidence type="ECO:0000259" key="6">
    <source>
        <dbReference type="PROSITE" id="PS51332"/>
    </source>
</evidence>